<keyword evidence="5 8" id="KW-1133">Transmembrane helix</keyword>
<evidence type="ECO:0000256" key="9">
    <source>
        <dbReference type="SAM" id="SignalP"/>
    </source>
</evidence>
<evidence type="ECO:0000256" key="3">
    <source>
        <dbReference type="ARBA" id="ARBA00022692"/>
    </source>
</evidence>
<dbReference type="GO" id="GO:0005886">
    <property type="term" value="C:plasma membrane"/>
    <property type="evidence" value="ECO:0007669"/>
    <property type="project" value="UniProtKB-SubCell"/>
</dbReference>
<accession>A0A6A2RQ55</accession>
<keyword evidence="9" id="KW-0732">Signal</keyword>
<comment type="subcellular location">
    <subcellularLocation>
        <location evidence="1">Cell membrane</location>
        <topology evidence="1">Multi-pass membrane protein</topology>
    </subcellularLocation>
</comment>
<keyword evidence="2" id="KW-1003">Cell membrane</keyword>
<dbReference type="GO" id="GO:0015035">
    <property type="term" value="F:protein-disulfide reductase activity"/>
    <property type="evidence" value="ECO:0007669"/>
    <property type="project" value="TreeGrafter"/>
</dbReference>
<dbReference type="PROSITE" id="PS51352">
    <property type="entry name" value="THIOREDOXIN_2"/>
    <property type="match status" value="1"/>
</dbReference>
<dbReference type="Pfam" id="PF02683">
    <property type="entry name" value="DsbD_TM"/>
    <property type="match status" value="1"/>
</dbReference>
<dbReference type="InterPro" id="IPR036249">
    <property type="entry name" value="Thioredoxin-like_sf"/>
</dbReference>
<evidence type="ECO:0000256" key="4">
    <source>
        <dbReference type="ARBA" id="ARBA00022748"/>
    </source>
</evidence>
<evidence type="ECO:0000256" key="7">
    <source>
        <dbReference type="SAM" id="MobiDB-lite"/>
    </source>
</evidence>
<dbReference type="Gene3D" id="2.60.40.1250">
    <property type="entry name" value="Thiol:disulfide interchange protein DsbD, N-terminal domain"/>
    <property type="match status" value="1"/>
</dbReference>
<proteinExistence type="predicted"/>
<gene>
    <name evidence="10" type="ORF">GA424_20750</name>
</gene>
<dbReference type="Pfam" id="PF13899">
    <property type="entry name" value="Thioredoxin_7"/>
    <property type="match status" value="1"/>
</dbReference>
<dbReference type="EMBL" id="WDEH01000045">
    <property type="protein sequence ID" value="KAB6133304.1"/>
    <property type="molecule type" value="Genomic_DNA"/>
</dbReference>
<dbReference type="InterPro" id="IPR028250">
    <property type="entry name" value="DsbDN"/>
</dbReference>
<dbReference type="Proteomes" id="UP000487596">
    <property type="component" value="Unassembled WGS sequence"/>
</dbReference>
<dbReference type="SUPFAM" id="SSF52833">
    <property type="entry name" value="Thioredoxin-like"/>
    <property type="match status" value="1"/>
</dbReference>
<reference evidence="10 11" key="1">
    <citation type="journal article" date="2019" name="Nat. Med.">
        <title>A library of human gut bacterial isolates paired with longitudinal multiomics data enables mechanistic microbiome research.</title>
        <authorList>
            <person name="Poyet M."/>
            <person name="Groussin M."/>
            <person name="Gibbons S.M."/>
            <person name="Avila-Pacheco J."/>
            <person name="Jiang X."/>
            <person name="Kearney S.M."/>
            <person name="Perrotta A.R."/>
            <person name="Berdy B."/>
            <person name="Zhao S."/>
            <person name="Lieberman T.D."/>
            <person name="Swanson P.K."/>
            <person name="Smith M."/>
            <person name="Roesemann S."/>
            <person name="Alexander J.E."/>
            <person name="Rich S.A."/>
            <person name="Livny J."/>
            <person name="Vlamakis H."/>
            <person name="Clish C."/>
            <person name="Bullock K."/>
            <person name="Deik A."/>
            <person name="Scott J."/>
            <person name="Pierce K.A."/>
            <person name="Xavier R.J."/>
            <person name="Alm E.J."/>
        </authorList>
    </citation>
    <scope>NUCLEOTIDE SEQUENCE [LARGE SCALE GENOMIC DNA]</scope>
    <source>
        <strain evidence="10 11">BIOML-A62</strain>
    </source>
</reference>
<dbReference type="Gene3D" id="3.40.30.10">
    <property type="entry name" value="Glutaredoxin"/>
    <property type="match status" value="1"/>
</dbReference>
<feature type="compositionally biased region" description="Basic and acidic residues" evidence="7">
    <location>
        <begin position="163"/>
        <end position="183"/>
    </location>
</feature>
<keyword evidence="6 8" id="KW-0472">Membrane</keyword>
<feature type="transmembrane region" description="Helical" evidence="8">
    <location>
        <begin position="402"/>
        <end position="422"/>
    </location>
</feature>
<keyword evidence="3 8" id="KW-0812">Transmembrane</keyword>
<keyword evidence="4" id="KW-0201">Cytochrome c-type biogenesis</keyword>
<dbReference type="InterPro" id="IPR003834">
    <property type="entry name" value="Cyt_c_assmbl_TM_dom"/>
</dbReference>
<evidence type="ECO:0000256" key="8">
    <source>
        <dbReference type="SAM" id="Phobius"/>
    </source>
</evidence>
<dbReference type="InterPro" id="IPR013766">
    <property type="entry name" value="Thioredoxin_domain"/>
</dbReference>
<feature type="signal peptide" evidence="9">
    <location>
        <begin position="1"/>
        <end position="21"/>
    </location>
</feature>
<dbReference type="PANTHER" id="PTHR32234">
    <property type="entry name" value="THIOL:DISULFIDE INTERCHANGE PROTEIN DSBD"/>
    <property type="match status" value="1"/>
</dbReference>
<feature type="transmembrane region" description="Helical" evidence="8">
    <location>
        <begin position="241"/>
        <end position="265"/>
    </location>
</feature>
<evidence type="ECO:0000313" key="11">
    <source>
        <dbReference type="Proteomes" id="UP000487596"/>
    </source>
</evidence>
<dbReference type="GO" id="GO:0017004">
    <property type="term" value="P:cytochrome complex assembly"/>
    <property type="evidence" value="ECO:0007669"/>
    <property type="project" value="UniProtKB-KW"/>
</dbReference>
<evidence type="ECO:0000256" key="5">
    <source>
        <dbReference type="ARBA" id="ARBA00022989"/>
    </source>
</evidence>
<evidence type="ECO:0000256" key="2">
    <source>
        <dbReference type="ARBA" id="ARBA00022475"/>
    </source>
</evidence>
<dbReference type="GO" id="GO:0045454">
    <property type="term" value="P:cell redox homeostasis"/>
    <property type="evidence" value="ECO:0007669"/>
    <property type="project" value="TreeGrafter"/>
</dbReference>
<feature type="transmembrane region" description="Helical" evidence="8">
    <location>
        <begin position="503"/>
        <end position="525"/>
    </location>
</feature>
<sequence length="694" mass="76646">MKMRKIISFLLLSFVVYALQAQIKDPIKFKTELTPLSDTEAEVVFTAAIDKGWHVYSTDLGDGGPISATFNIDNKSGVELVGKLKPVGKEVATFDKLFEMKVRYFENTAKFVQKVKFTGGAYAIEGYLEYGACDDESCLPPTQVPFKFSGVAKAGNAAATKTEQPKAEQPEQKVVDKADKKEGATPVASKDSSAMMELVPATTTEAATDIQPAVASSELWKPVISDLQALGEEHGQEDMSWIYIFITGFLGGLLALFTPCVWPIIPMTVSFFLKRSKDKKKGIRDAWTYGASIVVIYVALGLAITLIFGASALNALSTNAIFNILFFLMLVIFAASFFGAFEIRLPSKWGNAVDSKAESTTGLLSIFLMAFTLSLVSFSCTGPIIGFLLVQVSTTGSVVAPAIGMLGFAIALALPFTLFALFPSWLKSMPKSGGWMNVIKVTLGFLELAFALKFLSVADLAYGWRLLDRETFLALWIVIFALLGFYLLGKIKFPHDDDDNKVGVTRFFMALISLAFAVYMVPGLWGAPLKAVSAFAPPMQTQDFNLYKNEVHAKFDDYDLGMEYARLNGKPVMLDFTGYGCVNCRKMEAAVWTDPKVSDLINNDYVLITLYVDNKTPLTEPVKIIENGTERTLRTVGDKWSYLQRMKFGANAQPFYVLLDNQGKPLNKSYAYNEDIPKYIEFLQTGLENYKKEK</sequence>
<feature type="transmembrane region" description="Helical" evidence="8">
    <location>
        <begin position="472"/>
        <end position="491"/>
    </location>
</feature>
<comment type="caution">
    <text evidence="10">The sequence shown here is derived from an EMBL/GenBank/DDBJ whole genome shotgun (WGS) entry which is preliminary data.</text>
</comment>
<dbReference type="PANTHER" id="PTHR32234:SF0">
    <property type="entry name" value="THIOL:DISULFIDE INTERCHANGE PROTEIN DSBD"/>
    <property type="match status" value="1"/>
</dbReference>
<feature type="transmembrane region" description="Helical" evidence="8">
    <location>
        <begin position="320"/>
        <end position="341"/>
    </location>
</feature>
<feature type="transmembrane region" description="Helical" evidence="8">
    <location>
        <begin position="362"/>
        <end position="390"/>
    </location>
</feature>
<organism evidence="10 11">
    <name type="scientific">Bacteroides xylanisolvens</name>
    <dbReference type="NCBI Taxonomy" id="371601"/>
    <lineage>
        <taxon>Bacteria</taxon>
        <taxon>Pseudomonadati</taxon>
        <taxon>Bacteroidota</taxon>
        <taxon>Bacteroidia</taxon>
        <taxon>Bacteroidales</taxon>
        <taxon>Bacteroidaceae</taxon>
        <taxon>Bacteroides</taxon>
    </lineage>
</organism>
<feature type="transmembrane region" description="Helical" evidence="8">
    <location>
        <begin position="286"/>
        <end position="308"/>
    </location>
</feature>
<evidence type="ECO:0000313" key="10">
    <source>
        <dbReference type="EMBL" id="KAB6133304.1"/>
    </source>
</evidence>
<feature type="transmembrane region" description="Helical" evidence="8">
    <location>
        <begin position="434"/>
        <end position="452"/>
    </location>
</feature>
<protein>
    <submittedName>
        <fullName evidence="10">Thiol:disulfide interchange protein</fullName>
    </submittedName>
</protein>
<dbReference type="Pfam" id="PF11412">
    <property type="entry name" value="DsbD_N"/>
    <property type="match status" value="1"/>
</dbReference>
<feature type="chain" id="PRO_5043714129" evidence="9">
    <location>
        <begin position="22"/>
        <end position="694"/>
    </location>
</feature>
<name>A0A6A2RQ55_9BACE</name>
<evidence type="ECO:0000256" key="6">
    <source>
        <dbReference type="ARBA" id="ARBA00023136"/>
    </source>
</evidence>
<feature type="region of interest" description="Disordered" evidence="7">
    <location>
        <begin position="158"/>
        <end position="189"/>
    </location>
</feature>
<dbReference type="InterPro" id="IPR036929">
    <property type="entry name" value="DsbDN_sf"/>
</dbReference>
<evidence type="ECO:0000256" key="1">
    <source>
        <dbReference type="ARBA" id="ARBA00004651"/>
    </source>
</evidence>
<dbReference type="AlphaFoldDB" id="A0A6A2RQ55"/>